<accession>A0A915JS00</accession>
<keyword evidence="1" id="KW-1185">Reference proteome</keyword>
<reference evidence="2" key="1">
    <citation type="submission" date="2022-11" db="UniProtKB">
        <authorList>
            <consortium name="WormBaseParasite"/>
        </authorList>
    </citation>
    <scope>IDENTIFICATION</scope>
</reference>
<dbReference type="Proteomes" id="UP000887565">
    <property type="component" value="Unplaced"/>
</dbReference>
<proteinExistence type="predicted"/>
<dbReference type="AlphaFoldDB" id="A0A915JS00"/>
<organism evidence="1 2">
    <name type="scientific">Romanomermis culicivorax</name>
    <name type="common">Nematode worm</name>
    <dbReference type="NCBI Taxonomy" id="13658"/>
    <lineage>
        <taxon>Eukaryota</taxon>
        <taxon>Metazoa</taxon>
        <taxon>Ecdysozoa</taxon>
        <taxon>Nematoda</taxon>
        <taxon>Enoplea</taxon>
        <taxon>Dorylaimia</taxon>
        <taxon>Mermithida</taxon>
        <taxon>Mermithoidea</taxon>
        <taxon>Mermithidae</taxon>
        <taxon>Romanomermis</taxon>
    </lineage>
</organism>
<name>A0A915JS00_ROMCU</name>
<dbReference type="WBParaSite" id="nRc.2.0.1.t29080-RA">
    <property type="protein sequence ID" value="nRc.2.0.1.t29080-RA"/>
    <property type="gene ID" value="nRc.2.0.1.g29080"/>
</dbReference>
<evidence type="ECO:0000313" key="1">
    <source>
        <dbReference type="Proteomes" id="UP000887565"/>
    </source>
</evidence>
<evidence type="ECO:0000313" key="2">
    <source>
        <dbReference type="WBParaSite" id="nRc.2.0.1.t29080-RA"/>
    </source>
</evidence>
<sequence length="57" mass="6616">MARVDSVFYDVLGNIFLVWDSANHGKRCGHSLYELRMARQLSYECGHVSYFQQVGYP</sequence>
<protein>
    <submittedName>
        <fullName evidence="2">Uncharacterized protein</fullName>
    </submittedName>
</protein>